<protein>
    <recommendedName>
        <fullName evidence="6">Aminotransferase</fullName>
        <ecNumber evidence="6">2.6.1.-</ecNumber>
    </recommendedName>
</protein>
<dbReference type="PANTHER" id="PTHR46383">
    <property type="entry name" value="ASPARTATE AMINOTRANSFERASE"/>
    <property type="match status" value="1"/>
</dbReference>
<dbReference type="AlphaFoldDB" id="A0A2U8DPJ1"/>
<dbReference type="PROSITE" id="PS00105">
    <property type="entry name" value="AA_TRANSFER_CLASS_1"/>
    <property type="match status" value="1"/>
</dbReference>
<dbReference type="FunFam" id="3.40.640.10:FF:000033">
    <property type="entry name" value="Aspartate aminotransferase"/>
    <property type="match status" value="1"/>
</dbReference>
<evidence type="ECO:0000256" key="3">
    <source>
        <dbReference type="ARBA" id="ARBA00022576"/>
    </source>
</evidence>
<dbReference type="Gene3D" id="3.40.640.10">
    <property type="entry name" value="Type I PLP-dependent aspartate aminotransferase-like (Major domain)"/>
    <property type="match status" value="1"/>
</dbReference>
<feature type="domain" description="Aminotransferase class I/classII large" evidence="7">
    <location>
        <begin position="31"/>
        <end position="389"/>
    </location>
</feature>
<dbReference type="InterPro" id="IPR015422">
    <property type="entry name" value="PyrdxlP-dep_Trfase_small"/>
</dbReference>
<dbReference type="GO" id="GO:0030170">
    <property type="term" value="F:pyridoxal phosphate binding"/>
    <property type="evidence" value="ECO:0007669"/>
    <property type="project" value="InterPro"/>
</dbReference>
<dbReference type="OrthoDB" id="9802328at2"/>
<keyword evidence="5" id="KW-0663">Pyridoxal phosphate</keyword>
<organism evidence="8 9">
    <name type="scientific">Clostridium drakei</name>
    <dbReference type="NCBI Taxonomy" id="332101"/>
    <lineage>
        <taxon>Bacteria</taxon>
        <taxon>Bacillati</taxon>
        <taxon>Bacillota</taxon>
        <taxon>Clostridia</taxon>
        <taxon>Eubacteriales</taxon>
        <taxon>Clostridiaceae</taxon>
        <taxon>Clostridium</taxon>
    </lineage>
</organism>
<dbReference type="InterPro" id="IPR004838">
    <property type="entry name" value="NHTrfase_class1_PyrdxlP-BS"/>
</dbReference>
<reference evidence="9" key="1">
    <citation type="submission" date="2017-04" db="EMBL/GenBank/DDBJ databases">
        <authorList>
            <person name="Song Y."/>
            <person name="Cho B.-K."/>
        </authorList>
    </citation>
    <scope>NUCLEOTIDE SEQUENCE [LARGE SCALE GENOMIC DNA]</scope>
    <source>
        <strain evidence="9">SL1</strain>
    </source>
</reference>
<gene>
    <name evidence="8" type="ORF">B9W14_05755</name>
</gene>
<evidence type="ECO:0000256" key="2">
    <source>
        <dbReference type="ARBA" id="ARBA00007441"/>
    </source>
</evidence>
<dbReference type="InterPro" id="IPR015424">
    <property type="entry name" value="PyrdxlP-dep_Trfase"/>
</dbReference>
<evidence type="ECO:0000313" key="9">
    <source>
        <dbReference type="Proteomes" id="UP000244910"/>
    </source>
</evidence>
<comment type="similarity">
    <text evidence="2 6">Belongs to the class-I pyridoxal-phosphate-dependent aminotransferase family.</text>
</comment>
<dbReference type="InterPro" id="IPR050596">
    <property type="entry name" value="AspAT/PAT-like"/>
</dbReference>
<dbReference type="Proteomes" id="UP000244910">
    <property type="component" value="Chromosome"/>
</dbReference>
<dbReference type="CDD" id="cd00609">
    <property type="entry name" value="AAT_like"/>
    <property type="match status" value="1"/>
</dbReference>
<dbReference type="RefSeq" id="WP_032077623.1">
    <property type="nucleotide sequence ID" value="NZ_CP020953.1"/>
</dbReference>
<evidence type="ECO:0000256" key="4">
    <source>
        <dbReference type="ARBA" id="ARBA00022679"/>
    </source>
</evidence>
<evidence type="ECO:0000256" key="6">
    <source>
        <dbReference type="RuleBase" id="RU000481"/>
    </source>
</evidence>
<proteinExistence type="inferred from homology"/>
<keyword evidence="4 6" id="KW-0808">Transferase</keyword>
<dbReference type="InterPro" id="IPR015421">
    <property type="entry name" value="PyrdxlP-dep_Trfase_major"/>
</dbReference>
<dbReference type="Pfam" id="PF00155">
    <property type="entry name" value="Aminotran_1_2"/>
    <property type="match status" value="1"/>
</dbReference>
<dbReference type="KEGG" id="cdrk:B9W14_05755"/>
<dbReference type="PRINTS" id="PR00753">
    <property type="entry name" value="ACCSYNTHASE"/>
</dbReference>
<dbReference type="SUPFAM" id="SSF53383">
    <property type="entry name" value="PLP-dependent transferases"/>
    <property type="match status" value="1"/>
</dbReference>
<dbReference type="PANTHER" id="PTHR46383:SF1">
    <property type="entry name" value="ASPARTATE AMINOTRANSFERASE"/>
    <property type="match status" value="1"/>
</dbReference>
<evidence type="ECO:0000256" key="5">
    <source>
        <dbReference type="ARBA" id="ARBA00022898"/>
    </source>
</evidence>
<comment type="cofactor">
    <cofactor evidence="1 6">
        <name>pyridoxal 5'-phosphate</name>
        <dbReference type="ChEBI" id="CHEBI:597326"/>
    </cofactor>
</comment>
<dbReference type="EC" id="2.6.1.-" evidence="6"/>
<evidence type="ECO:0000313" key="8">
    <source>
        <dbReference type="EMBL" id="AWI04022.1"/>
    </source>
</evidence>
<sequence length="397" mass="43890">MILSKKAQQIQPSITLAITAKAKKMKSEGIDVIGFGAGEPDFNTPENIQNAAIGAIKQGFTKYTAASGITELKEAIANKFYKDNGLKYNSSQIIISTGAKQCLANAFSATLNPGDEVIIPIPYWVSYPELVKLADGVPVFIETSEANNFKYDIKDLEKAITDKTKIILVNSPNNPTGTVYTKEELTAIAELAKKHDLIILSDEIYEKLIYGDEKHISIGSLSEDAYNRTITINGVSKTYSMTGWRIGYAAANEEIIKLMSSLQSHTTANPNSIAQYASVAALNGDEEQIEKMVKEFRNRRDYMVKKINEIENLSCTEPKGAFYVMMNISKTFGKKSNECEIKDSLTFSQALLEKKKVAVIPGIGFGMDNYVRLSYATSMDNIKSGLDRIEKFITELK</sequence>
<evidence type="ECO:0000256" key="1">
    <source>
        <dbReference type="ARBA" id="ARBA00001933"/>
    </source>
</evidence>
<dbReference type="Gene3D" id="3.90.1150.10">
    <property type="entry name" value="Aspartate Aminotransferase, domain 1"/>
    <property type="match status" value="1"/>
</dbReference>
<keyword evidence="9" id="KW-1185">Reference proteome</keyword>
<dbReference type="InterPro" id="IPR004839">
    <property type="entry name" value="Aminotransferase_I/II_large"/>
</dbReference>
<keyword evidence="3 6" id="KW-0032">Aminotransferase</keyword>
<dbReference type="EMBL" id="CP020953">
    <property type="protein sequence ID" value="AWI04022.1"/>
    <property type="molecule type" value="Genomic_DNA"/>
</dbReference>
<accession>A0A2U8DPJ1</accession>
<name>A0A2U8DPJ1_9CLOT</name>
<dbReference type="GO" id="GO:0006520">
    <property type="term" value="P:amino acid metabolic process"/>
    <property type="evidence" value="ECO:0007669"/>
    <property type="project" value="InterPro"/>
</dbReference>
<dbReference type="GO" id="GO:0008483">
    <property type="term" value="F:transaminase activity"/>
    <property type="evidence" value="ECO:0007669"/>
    <property type="project" value="UniProtKB-KW"/>
</dbReference>
<evidence type="ECO:0000259" key="7">
    <source>
        <dbReference type="Pfam" id="PF00155"/>
    </source>
</evidence>